<evidence type="ECO:0000313" key="10">
    <source>
        <dbReference type="EMBL" id="RVU92654.1"/>
    </source>
</evidence>
<dbReference type="EMBL" id="RYZS01000002">
    <property type="protein sequence ID" value="RVU92654.1"/>
    <property type="molecule type" value="Genomic_DNA"/>
</dbReference>
<evidence type="ECO:0000256" key="4">
    <source>
        <dbReference type="ARBA" id="ARBA00023002"/>
    </source>
</evidence>
<dbReference type="InterPro" id="IPR013328">
    <property type="entry name" value="6PGD_dom2"/>
</dbReference>
<dbReference type="Gene3D" id="3.40.50.720">
    <property type="entry name" value="NAD(P)-binding Rossmann-like Domain"/>
    <property type="match status" value="1"/>
</dbReference>
<comment type="catalytic activity">
    <reaction evidence="6 7">
        <text>D-mannitol 1-phosphate + NAD(+) = beta-D-fructose 6-phosphate + NADH + H(+)</text>
        <dbReference type="Rhea" id="RHEA:19661"/>
        <dbReference type="ChEBI" id="CHEBI:15378"/>
        <dbReference type="ChEBI" id="CHEBI:57540"/>
        <dbReference type="ChEBI" id="CHEBI:57634"/>
        <dbReference type="ChEBI" id="CHEBI:57945"/>
        <dbReference type="ChEBI" id="CHEBI:61381"/>
        <dbReference type="EC" id="1.1.1.17"/>
    </reaction>
</comment>
<reference evidence="10 11" key="1">
    <citation type="submission" date="2018-12" db="EMBL/GenBank/DDBJ databases">
        <title>A novel vanA-carrying plasmid in a clinical isolate of Enterococcus avium.</title>
        <authorList>
            <person name="Bernasconi O.J."/>
            <person name="Luzzaro F."/>
            <person name="Endimiani A."/>
        </authorList>
    </citation>
    <scope>NUCLEOTIDE SEQUENCE [LARGE SCALE GENOMIC DNA]</scope>
    <source>
        <strain evidence="10 11">LC0559/18</strain>
    </source>
</reference>
<accession>A0A2N8PU34</accession>
<dbReference type="InterPro" id="IPR013118">
    <property type="entry name" value="Mannitol_DH_C"/>
</dbReference>
<proteinExistence type="inferred from homology"/>
<organism evidence="10 11">
    <name type="scientific">Enterococcus avium</name>
    <name type="common">Streptococcus avium</name>
    <dbReference type="NCBI Taxonomy" id="33945"/>
    <lineage>
        <taxon>Bacteria</taxon>
        <taxon>Bacillati</taxon>
        <taxon>Bacillota</taxon>
        <taxon>Bacilli</taxon>
        <taxon>Lactobacillales</taxon>
        <taxon>Enterococcaceae</taxon>
        <taxon>Enterococcus</taxon>
    </lineage>
</organism>
<dbReference type="GO" id="GO:0008926">
    <property type="term" value="F:mannitol-1-phosphate 5-dehydrogenase activity"/>
    <property type="evidence" value="ECO:0007669"/>
    <property type="project" value="UniProtKB-UniRule"/>
</dbReference>
<keyword evidence="4 7" id="KW-0560">Oxidoreductase</keyword>
<evidence type="ECO:0000256" key="1">
    <source>
        <dbReference type="ARBA" id="ARBA00006541"/>
    </source>
</evidence>
<dbReference type="InterPro" id="IPR008927">
    <property type="entry name" value="6-PGluconate_DH-like_C_sf"/>
</dbReference>
<evidence type="ECO:0000256" key="7">
    <source>
        <dbReference type="HAMAP-Rule" id="MF_00196"/>
    </source>
</evidence>
<evidence type="ECO:0000259" key="9">
    <source>
        <dbReference type="Pfam" id="PF08125"/>
    </source>
</evidence>
<dbReference type="InterPro" id="IPR000669">
    <property type="entry name" value="Mannitol_DH"/>
</dbReference>
<evidence type="ECO:0000256" key="6">
    <source>
        <dbReference type="ARBA" id="ARBA00048615"/>
    </source>
</evidence>
<dbReference type="SUPFAM" id="SSF51735">
    <property type="entry name" value="NAD(P)-binding Rossmann-fold domains"/>
    <property type="match status" value="1"/>
</dbReference>
<dbReference type="GO" id="GO:0005829">
    <property type="term" value="C:cytosol"/>
    <property type="evidence" value="ECO:0007669"/>
    <property type="project" value="TreeGrafter"/>
</dbReference>
<evidence type="ECO:0000313" key="11">
    <source>
        <dbReference type="Proteomes" id="UP000288388"/>
    </source>
</evidence>
<dbReference type="PANTHER" id="PTHR30524">
    <property type="entry name" value="MANNITOL-1-PHOSPHATE 5-DEHYDROGENASE"/>
    <property type="match status" value="1"/>
</dbReference>
<protein>
    <recommendedName>
        <fullName evidence="3 7">Mannitol-1-phosphate 5-dehydrogenase</fullName>
        <ecNumber evidence="2 7">1.1.1.17</ecNumber>
    </recommendedName>
</protein>
<dbReference type="RefSeq" id="WP_102873239.1">
    <property type="nucleotide sequence ID" value="NZ_JBPFKW010000301.1"/>
</dbReference>
<comment type="caution">
    <text evidence="7">Lacks conserved residue(s) required for the propagation of feature annotation.</text>
</comment>
<keyword evidence="5 7" id="KW-0520">NAD</keyword>
<evidence type="ECO:0000256" key="5">
    <source>
        <dbReference type="ARBA" id="ARBA00023027"/>
    </source>
</evidence>
<comment type="caution">
    <text evidence="10">The sequence shown here is derived from an EMBL/GenBank/DDBJ whole genome shotgun (WGS) entry which is preliminary data.</text>
</comment>
<gene>
    <name evidence="7" type="primary">mtlD</name>
    <name evidence="10" type="ORF">EK398_19375</name>
</gene>
<evidence type="ECO:0000256" key="2">
    <source>
        <dbReference type="ARBA" id="ARBA00012939"/>
    </source>
</evidence>
<dbReference type="PRINTS" id="PR00084">
    <property type="entry name" value="MTLDHDRGNASE"/>
</dbReference>
<dbReference type="InterPro" id="IPR036291">
    <property type="entry name" value="NAD(P)-bd_dom_sf"/>
</dbReference>
<dbReference type="Pfam" id="PF08125">
    <property type="entry name" value="Mannitol_dh_C"/>
    <property type="match status" value="1"/>
</dbReference>
<comment type="similarity">
    <text evidence="1 7">Belongs to the mannitol dehydrogenase family.</text>
</comment>
<dbReference type="Proteomes" id="UP000288388">
    <property type="component" value="Unassembled WGS sequence"/>
</dbReference>
<feature type="domain" description="Mannitol dehydrogenase C-terminal" evidence="9">
    <location>
        <begin position="203"/>
        <end position="348"/>
    </location>
</feature>
<dbReference type="Pfam" id="PF01232">
    <property type="entry name" value="Mannitol_dh"/>
    <property type="match status" value="1"/>
</dbReference>
<evidence type="ECO:0000256" key="3">
    <source>
        <dbReference type="ARBA" id="ARBA00016219"/>
    </source>
</evidence>
<name>A0A2N8PU34_ENTAV</name>
<dbReference type="AlphaFoldDB" id="A0A2N8PU34"/>
<dbReference type="EC" id="1.1.1.17" evidence="2 7"/>
<evidence type="ECO:0000259" key="8">
    <source>
        <dbReference type="Pfam" id="PF01232"/>
    </source>
</evidence>
<dbReference type="InterPro" id="IPR013131">
    <property type="entry name" value="Mannitol_DH_N"/>
</dbReference>
<dbReference type="GO" id="GO:0019592">
    <property type="term" value="P:mannitol catabolic process"/>
    <property type="evidence" value="ECO:0007669"/>
    <property type="project" value="TreeGrafter"/>
</dbReference>
<sequence>MKAIHFGAGSIGRGFIADLLHDSGYEITLVDVNEQLNHQINQTHSYHLYVIEEHYQEKTIDRVKALSPIKETEQVIQEIVSADILTTAVWADNLSKVAPTISEGLYQRFLLSKKRINVLACENAVFNSEILKKEILKLGQLTEEQLEQVATFPNTAVDRMVLEDERNGEKVINIGVDFELAIERNKLVDPTSLPIKGAEYTDNLVKYIERKLYIINCGHAWSGYVGAIKGYKVMSDIFADEQLVEATREVMGESASLLIKKYGFAKEDLESYIDFAIRRFQTPGVVDTVARVCRSPIRKLEPNERLVGPANQCEKNQLTNDRLLEGIAAVFLFDNPDDQQSRELLVYVEENGISAAITRYTELMPEGSMHQKVVQKYKQLQKQKGELR</sequence>
<dbReference type="SUPFAM" id="SSF48179">
    <property type="entry name" value="6-phosphogluconate dehydrogenase C-terminal domain-like"/>
    <property type="match status" value="1"/>
</dbReference>
<dbReference type="PANTHER" id="PTHR30524:SF0">
    <property type="entry name" value="ALTRONATE OXIDOREDUCTASE-RELATED"/>
    <property type="match status" value="1"/>
</dbReference>
<dbReference type="Gene3D" id="1.10.1040.10">
    <property type="entry name" value="N-(1-d-carboxylethyl)-l-norvaline Dehydrogenase, domain 2"/>
    <property type="match status" value="1"/>
</dbReference>
<dbReference type="HAMAP" id="MF_00196">
    <property type="entry name" value="Mannitol_dehydrog"/>
    <property type="match status" value="1"/>
</dbReference>
<feature type="domain" description="Mannitol dehydrogenase N-terminal" evidence="8">
    <location>
        <begin position="1"/>
        <end position="175"/>
    </location>
</feature>
<dbReference type="InterPro" id="IPR023028">
    <property type="entry name" value="Mannitol_1_phos_5_DH"/>
</dbReference>